<feature type="compositionally biased region" description="Low complexity" evidence="1">
    <location>
        <begin position="109"/>
        <end position="124"/>
    </location>
</feature>
<reference evidence="3" key="1">
    <citation type="submission" date="2020-05" db="EMBL/GenBank/DDBJ databases">
        <title>Mycena genomes resolve the evolution of fungal bioluminescence.</title>
        <authorList>
            <person name="Tsai I.J."/>
        </authorList>
    </citation>
    <scope>NUCLEOTIDE SEQUENCE</scope>
    <source>
        <strain evidence="3">160909Yilan</strain>
    </source>
</reference>
<proteinExistence type="predicted"/>
<feature type="transmembrane region" description="Helical" evidence="2">
    <location>
        <begin position="38"/>
        <end position="54"/>
    </location>
</feature>
<dbReference type="EMBL" id="JACAZH010000007">
    <property type="protein sequence ID" value="KAF7364340.1"/>
    <property type="molecule type" value="Genomic_DNA"/>
</dbReference>
<keyword evidence="2" id="KW-0812">Transmembrane</keyword>
<dbReference type="Proteomes" id="UP000623467">
    <property type="component" value="Unassembled WGS sequence"/>
</dbReference>
<keyword evidence="4" id="KW-1185">Reference proteome</keyword>
<feature type="transmembrane region" description="Helical" evidence="2">
    <location>
        <begin position="192"/>
        <end position="214"/>
    </location>
</feature>
<protein>
    <recommendedName>
        <fullName evidence="5">Transmembrane protein</fullName>
    </recommendedName>
</protein>
<evidence type="ECO:0008006" key="5">
    <source>
        <dbReference type="Google" id="ProtNLM"/>
    </source>
</evidence>
<feature type="region of interest" description="Disordered" evidence="1">
    <location>
        <begin position="362"/>
        <end position="382"/>
    </location>
</feature>
<comment type="caution">
    <text evidence="3">The sequence shown here is derived from an EMBL/GenBank/DDBJ whole genome shotgun (WGS) entry which is preliminary data.</text>
</comment>
<keyword evidence="2" id="KW-1133">Transmembrane helix</keyword>
<feature type="region of interest" description="Disordered" evidence="1">
    <location>
        <begin position="284"/>
        <end position="339"/>
    </location>
</feature>
<feature type="compositionally biased region" description="Polar residues" evidence="1">
    <location>
        <begin position="364"/>
        <end position="378"/>
    </location>
</feature>
<organism evidence="3 4">
    <name type="scientific">Mycena sanguinolenta</name>
    <dbReference type="NCBI Taxonomy" id="230812"/>
    <lineage>
        <taxon>Eukaryota</taxon>
        <taxon>Fungi</taxon>
        <taxon>Dikarya</taxon>
        <taxon>Basidiomycota</taxon>
        <taxon>Agaricomycotina</taxon>
        <taxon>Agaricomycetes</taxon>
        <taxon>Agaricomycetidae</taxon>
        <taxon>Agaricales</taxon>
        <taxon>Marasmiineae</taxon>
        <taxon>Mycenaceae</taxon>
        <taxon>Mycena</taxon>
    </lineage>
</organism>
<evidence type="ECO:0000313" key="4">
    <source>
        <dbReference type="Proteomes" id="UP000623467"/>
    </source>
</evidence>
<sequence length="425" mass="45060">MRSQSLIITSPTSLALPLVLGTSFVLHFIWFLRLQADFCAFAAGFLFTVAQWVMQGHGHEVRQNRKRSPEIEDGGIFSDIASGIASLQSKLAEDDSIVLSLLISTLGTSTTTSDSARTSQRSSSPDTSNPFITTVSDPTPVSPTFSFLSTPATTTTARSPVPPSVSASAFSIPLPEVSVVVAAGKHQLSSGAVAGIAVIVVLFLVCASITLLQIRRRRLHHRVKLSDAEMTGGVTMISPFKLLQEVRSFGSGSATDAGFDAGSISTTIITRERLEMQLHAATEEELEAQAEGDTTSGPNTGGEGVEPVPPASDSAASPAELHAAREFDARSISTTTTTRQRLQMELRAATEKMVDLEQLAERGASSNARGSRPPSTASALAIPPPDLQAELRAAREQISTLVTQIHAMNSMWGMGMGDELPPEYA</sequence>
<dbReference type="OrthoDB" id="3061387at2759"/>
<keyword evidence="2" id="KW-0472">Membrane</keyword>
<feature type="region of interest" description="Disordered" evidence="1">
    <location>
        <begin position="109"/>
        <end position="137"/>
    </location>
</feature>
<gene>
    <name evidence="3" type="ORF">MSAN_01094300</name>
</gene>
<evidence type="ECO:0000256" key="2">
    <source>
        <dbReference type="SAM" id="Phobius"/>
    </source>
</evidence>
<name>A0A8H6YUY6_9AGAR</name>
<evidence type="ECO:0000256" key="1">
    <source>
        <dbReference type="SAM" id="MobiDB-lite"/>
    </source>
</evidence>
<dbReference type="AlphaFoldDB" id="A0A8H6YUY6"/>
<accession>A0A8H6YUY6</accession>
<feature type="transmembrane region" description="Helical" evidence="2">
    <location>
        <begin position="12"/>
        <end position="31"/>
    </location>
</feature>
<evidence type="ECO:0000313" key="3">
    <source>
        <dbReference type="EMBL" id="KAF7364340.1"/>
    </source>
</evidence>